<keyword evidence="9" id="KW-1185">Reference proteome</keyword>
<dbReference type="PANTHER" id="PTHR24422">
    <property type="entry name" value="CHEMOTAXIS PROTEIN METHYLTRANSFERASE"/>
    <property type="match status" value="1"/>
</dbReference>
<feature type="domain" description="CheR-type methyltransferase" evidence="7">
    <location>
        <begin position="1"/>
        <end position="266"/>
    </location>
</feature>
<evidence type="ECO:0000313" key="8">
    <source>
        <dbReference type="EMBL" id="SMF68425.1"/>
    </source>
</evidence>
<dbReference type="InterPro" id="IPR022641">
    <property type="entry name" value="CheR_N"/>
</dbReference>
<dbReference type="RefSeq" id="WP_085229682.1">
    <property type="nucleotide sequence ID" value="NZ_BSQD01000008.1"/>
</dbReference>
<protein>
    <recommendedName>
        <fullName evidence="5">Chemotaxis protein methyltransferase</fullName>
        <ecNumber evidence="5">2.1.1.80</ecNumber>
    </recommendedName>
</protein>
<dbReference type="InterPro" id="IPR050903">
    <property type="entry name" value="Bact_Chemotaxis_MeTrfase"/>
</dbReference>
<feature type="binding site" evidence="6">
    <location>
        <begin position="193"/>
        <end position="194"/>
    </location>
    <ligand>
        <name>S-adenosyl-L-methionine</name>
        <dbReference type="ChEBI" id="CHEBI:59789"/>
    </ligand>
</feature>
<comment type="function">
    <text evidence="5">Methylation of the membrane-bound methyl-accepting chemotaxis proteins (MCP) to form gamma-glutamyl methyl ester residues in MCP.</text>
</comment>
<dbReference type="Proteomes" id="UP000192911">
    <property type="component" value="Unassembled WGS sequence"/>
</dbReference>
<dbReference type="GO" id="GO:0032259">
    <property type="term" value="P:methylation"/>
    <property type="evidence" value="ECO:0007669"/>
    <property type="project" value="UniProtKB-KW"/>
</dbReference>
<dbReference type="AlphaFoldDB" id="A0A1X7GE25"/>
<evidence type="ECO:0000256" key="4">
    <source>
        <dbReference type="ARBA" id="ARBA00022691"/>
    </source>
</evidence>
<evidence type="ECO:0000313" key="9">
    <source>
        <dbReference type="Proteomes" id="UP000192911"/>
    </source>
</evidence>
<feature type="binding site" evidence="6">
    <location>
        <position position="76"/>
    </location>
    <ligand>
        <name>S-adenosyl-L-methionine</name>
        <dbReference type="ChEBI" id="CHEBI:59789"/>
    </ligand>
</feature>
<dbReference type="Gene3D" id="1.10.155.10">
    <property type="entry name" value="Chemotaxis receptor methyltransferase CheR, N-terminal domain"/>
    <property type="match status" value="1"/>
</dbReference>
<evidence type="ECO:0000256" key="6">
    <source>
        <dbReference type="PIRSR" id="PIRSR000410-1"/>
    </source>
</evidence>
<dbReference type="SUPFAM" id="SSF47757">
    <property type="entry name" value="Chemotaxis receptor methyltransferase CheR, N-terminal domain"/>
    <property type="match status" value="1"/>
</dbReference>
<dbReference type="OrthoDB" id="9816309at2"/>
<reference evidence="9" key="1">
    <citation type="submission" date="2017-04" db="EMBL/GenBank/DDBJ databases">
        <authorList>
            <person name="Varghese N."/>
            <person name="Submissions S."/>
        </authorList>
    </citation>
    <scope>NUCLEOTIDE SEQUENCE [LARGE SCALE GENOMIC DNA]</scope>
    <source>
        <strain evidence="9">Ballard 720</strain>
    </source>
</reference>
<dbReference type="SUPFAM" id="SSF53335">
    <property type="entry name" value="S-adenosyl-L-methionine-dependent methyltransferases"/>
    <property type="match status" value="1"/>
</dbReference>
<evidence type="ECO:0000256" key="5">
    <source>
        <dbReference type="PIRNR" id="PIRNR000410"/>
    </source>
</evidence>
<dbReference type="PRINTS" id="PR00996">
    <property type="entry name" value="CHERMTFRASE"/>
</dbReference>
<feature type="binding site" evidence="6">
    <location>
        <position position="112"/>
    </location>
    <ligand>
        <name>S-adenosyl-L-methionine</name>
        <dbReference type="ChEBI" id="CHEBI:59789"/>
    </ligand>
</feature>
<evidence type="ECO:0000256" key="1">
    <source>
        <dbReference type="ARBA" id="ARBA00001541"/>
    </source>
</evidence>
<dbReference type="InterPro" id="IPR026024">
    <property type="entry name" value="Chemotaxis_MeTrfase_CheR"/>
</dbReference>
<keyword evidence="3 5" id="KW-0808">Transferase</keyword>
<feature type="binding site" evidence="6">
    <location>
        <position position="74"/>
    </location>
    <ligand>
        <name>S-adenosyl-L-methionine</name>
        <dbReference type="ChEBI" id="CHEBI:59789"/>
    </ligand>
</feature>
<feature type="binding site" evidence="6">
    <location>
        <position position="80"/>
    </location>
    <ligand>
        <name>S-adenosyl-L-methionine</name>
        <dbReference type="ChEBI" id="CHEBI:59789"/>
    </ligand>
</feature>
<dbReference type="Pfam" id="PF01739">
    <property type="entry name" value="CheR"/>
    <property type="match status" value="1"/>
</dbReference>
<feature type="binding site" evidence="6">
    <location>
        <begin position="210"/>
        <end position="211"/>
    </location>
    <ligand>
        <name>S-adenosyl-L-methionine</name>
        <dbReference type="ChEBI" id="CHEBI:59789"/>
    </ligand>
</feature>
<accession>A0A1X7GE25</accession>
<evidence type="ECO:0000256" key="3">
    <source>
        <dbReference type="ARBA" id="ARBA00022679"/>
    </source>
</evidence>
<evidence type="ECO:0000259" key="7">
    <source>
        <dbReference type="PROSITE" id="PS50123"/>
    </source>
</evidence>
<dbReference type="SMART" id="SM00138">
    <property type="entry name" value="MeTrc"/>
    <property type="match status" value="1"/>
</dbReference>
<dbReference type="PANTHER" id="PTHR24422:SF26">
    <property type="entry name" value="CHEMOTAXIS PROTEIN METHYLTRANSFERASE"/>
    <property type="match status" value="1"/>
</dbReference>
<dbReference type="Pfam" id="PF03705">
    <property type="entry name" value="CheR_N"/>
    <property type="match status" value="1"/>
</dbReference>
<dbReference type="Gene3D" id="3.40.50.150">
    <property type="entry name" value="Vaccinia Virus protein VP39"/>
    <property type="match status" value="1"/>
</dbReference>
<dbReference type="STRING" id="28094.SAMN06295900_11578"/>
<keyword evidence="4 5" id="KW-0949">S-adenosyl-L-methionine</keyword>
<dbReference type="EMBL" id="FXAH01000015">
    <property type="protein sequence ID" value="SMF68425.1"/>
    <property type="molecule type" value="Genomic_DNA"/>
</dbReference>
<name>A0A1X7GE25_TRICW</name>
<dbReference type="PIRSF" id="PIRSF000410">
    <property type="entry name" value="CheR"/>
    <property type="match status" value="1"/>
</dbReference>
<evidence type="ECO:0000256" key="2">
    <source>
        <dbReference type="ARBA" id="ARBA00022603"/>
    </source>
</evidence>
<keyword evidence="2 5" id="KW-0489">Methyltransferase</keyword>
<dbReference type="GO" id="GO:0008983">
    <property type="term" value="F:protein-glutamate O-methyltransferase activity"/>
    <property type="evidence" value="ECO:0007669"/>
    <property type="project" value="UniProtKB-EC"/>
</dbReference>
<proteinExistence type="predicted"/>
<dbReference type="InterPro" id="IPR036804">
    <property type="entry name" value="CheR_N_sf"/>
</dbReference>
<dbReference type="GeneID" id="95552762"/>
<sequence length="269" mass="30039">MDAITDSEFRQFQAFIFDAAGISLAPAKKALVSGRLAKRLRACELESYGAYFSLISSDAHRAERQVAIDLLTTNETYFFREPKHFEFLATVASEARGSMFRTWSAACSSGEEAYSIAMVLADRLAGRPFEVIGTDISTRMLHAAQRAHYPDIRARLMPGDYRKRFCLRGMGAQEGTLLVERGLRQHVRFAQANLVAPLPDLGRFDVAFLRNVMIYFDAATKREVVQRVSSLLRPDGYLCIGHSETLHDLGIDLIPVSPSIYRKPGRAGN</sequence>
<gene>
    <name evidence="8" type="ORF">SAMN06295900_11578</name>
</gene>
<dbReference type="EC" id="2.1.1.80" evidence="5"/>
<dbReference type="InterPro" id="IPR022642">
    <property type="entry name" value="CheR_C"/>
</dbReference>
<dbReference type="InterPro" id="IPR000780">
    <property type="entry name" value="CheR_MeTrfase"/>
</dbReference>
<dbReference type="PROSITE" id="PS50123">
    <property type="entry name" value="CHER"/>
    <property type="match status" value="1"/>
</dbReference>
<feature type="binding site" evidence="6">
    <location>
        <position position="135"/>
    </location>
    <ligand>
        <name>S-adenosyl-L-methionine</name>
        <dbReference type="ChEBI" id="CHEBI:59789"/>
    </ligand>
</feature>
<comment type="catalytic activity">
    <reaction evidence="1 5">
        <text>L-glutamyl-[protein] + S-adenosyl-L-methionine = [protein]-L-glutamate 5-O-methyl ester + S-adenosyl-L-homocysteine</text>
        <dbReference type="Rhea" id="RHEA:24452"/>
        <dbReference type="Rhea" id="RHEA-COMP:10208"/>
        <dbReference type="Rhea" id="RHEA-COMP:10311"/>
        <dbReference type="ChEBI" id="CHEBI:29973"/>
        <dbReference type="ChEBI" id="CHEBI:57856"/>
        <dbReference type="ChEBI" id="CHEBI:59789"/>
        <dbReference type="ChEBI" id="CHEBI:82795"/>
        <dbReference type="EC" id="2.1.1.80"/>
    </reaction>
</comment>
<organism evidence="8 9">
    <name type="scientific">Trinickia caryophylli</name>
    <name type="common">Paraburkholderia caryophylli</name>
    <dbReference type="NCBI Taxonomy" id="28094"/>
    <lineage>
        <taxon>Bacteria</taxon>
        <taxon>Pseudomonadati</taxon>
        <taxon>Pseudomonadota</taxon>
        <taxon>Betaproteobacteria</taxon>
        <taxon>Burkholderiales</taxon>
        <taxon>Burkholderiaceae</taxon>
        <taxon>Trinickia</taxon>
    </lineage>
</organism>
<dbReference type="CDD" id="cd02440">
    <property type="entry name" value="AdoMet_MTases"/>
    <property type="match status" value="1"/>
</dbReference>
<dbReference type="InterPro" id="IPR029063">
    <property type="entry name" value="SAM-dependent_MTases_sf"/>
</dbReference>